<dbReference type="Pfam" id="PF13567">
    <property type="entry name" value="DUF4131"/>
    <property type="match status" value="1"/>
</dbReference>
<proteinExistence type="predicted"/>
<evidence type="ECO:0000256" key="2">
    <source>
        <dbReference type="ARBA" id="ARBA00022475"/>
    </source>
</evidence>
<dbReference type="InterPro" id="IPR035681">
    <property type="entry name" value="ComA-like_MBL"/>
</dbReference>
<feature type="domain" description="Metallo-beta-lactamase" evidence="7">
    <location>
        <begin position="533"/>
        <end position="743"/>
    </location>
</feature>
<feature type="transmembrane region" description="Helical" evidence="6">
    <location>
        <begin position="27"/>
        <end position="59"/>
    </location>
</feature>
<dbReference type="SUPFAM" id="SSF56281">
    <property type="entry name" value="Metallo-hydrolase/oxidoreductase"/>
    <property type="match status" value="1"/>
</dbReference>
<dbReference type="NCBIfam" id="TIGR00361">
    <property type="entry name" value="ComEC_Rec2"/>
    <property type="match status" value="1"/>
</dbReference>
<accession>A0A429XDH2</accession>
<gene>
    <name evidence="8" type="ORF">D5F11_001050</name>
</gene>
<dbReference type="GO" id="GO:0030420">
    <property type="term" value="P:establishment of competence for transformation"/>
    <property type="evidence" value="ECO:0007669"/>
    <property type="project" value="InterPro"/>
</dbReference>
<dbReference type="Gene3D" id="3.60.15.10">
    <property type="entry name" value="Ribonuclease Z/Hydroxyacylglutathione hydrolase-like"/>
    <property type="match status" value="1"/>
</dbReference>
<evidence type="ECO:0000256" key="4">
    <source>
        <dbReference type="ARBA" id="ARBA00022989"/>
    </source>
</evidence>
<feature type="transmembrane region" description="Helical" evidence="6">
    <location>
        <begin position="475"/>
        <end position="493"/>
    </location>
</feature>
<dbReference type="PANTHER" id="PTHR30619:SF1">
    <property type="entry name" value="RECOMBINATION PROTEIN 2"/>
    <property type="match status" value="1"/>
</dbReference>
<dbReference type="InterPro" id="IPR004477">
    <property type="entry name" value="ComEC_N"/>
</dbReference>
<comment type="subcellular location">
    <subcellularLocation>
        <location evidence="1">Cell membrane</location>
        <topology evidence="1">Multi-pass membrane protein</topology>
    </subcellularLocation>
</comment>
<dbReference type="AlphaFoldDB" id="A0A429XDH2"/>
<dbReference type="NCBIfam" id="TIGR00360">
    <property type="entry name" value="ComEC_N-term"/>
    <property type="match status" value="1"/>
</dbReference>
<evidence type="ECO:0000256" key="3">
    <source>
        <dbReference type="ARBA" id="ARBA00022692"/>
    </source>
</evidence>
<dbReference type="EMBL" id="QYTW02000001">
    <property type="protein sequence ID" value="RST61505.1"/>
    <property type="molecule type" value="Genomic_DNA"/>
</dbReference>
<evidence type="ECO:0000259" key="7">
    <source>
        <dbReference type="SMART" id="SM00849"/>
    </source>
</evidence>
<dbReference type="Proteomes" id="UP000287296">
    <property type="component" value="Unassembled WGS sequence"/>
</dbReference>
<feature type="transmembrane region" description="Helical" evidence="6">
    <location>
        <begin position="258"/>
        <end position="282"/>
    </location>
</feature>
<feature type="transmembrane region" description="Helical" evidence="6">
    <location>
        <begin position="407"/>
        <end position="431"/>
    </location>
</feature>
<sequence>MLSLIKKGAGTAPYHYLTKEAAMSGKWVFMALAAFTGILLSFELHLISILVLSIIIIRIVHRESFKILIFYFAFVLLFFFASEYTKVTHVSYYKSPAKLQAVVLTFKEYPQIDGNRLKAVAVSPQKEKFMLLYKIPTEGEKDELVRKLRAGTACTVDGKLVWPEANRNEHAFNYEQYLKRMNIHWIFEPGSISTFDCHSSGTSLTATLQNLRALGVQVIENEFPEKLASYASALIFGERSFISEEADHSYKQLGVVHLLAISGLHVGIIVGSVFFLCIWAGMTRETVFWTLFFLLPVYAVLSGGNPPVIRAVIMAILILSANRWRLPLSTLDIFSLSFMLFLLFDPLLIYHIGFQLSFAVSFALTVSFAYFLHQKVHVILQMINISLISMLSSLPILSYHFYEFSLISIAANLLFVPFYTIILLPAVFLLFAISFIKLPFFDFVAGVLDGVVHFSEKVASAAGSMPYSMFLTGKPSALSMIFIVGGILIFFVLRERRIHPLKCALPLILVLTAYSASQKYSPYGEVVFVDVGQGDSILIKLPYNRGVYMIDTGGQLHFPVAEWQERRKPFKVGRDTLLPFLKSKKISRIDKLILTHSDADHIGAADELISELKIGEILISPNSWEKPMMADIVNRAFEEKIKVKEVKAGYGWENKSGSFYFVYPFDDEYEGNDDSLVLHAYFGGLSWLFTGDLEKGGEQEVISAYGKLEIDVLKVGHHGSRGSSSEPFIQMISPEYAVISAGKSNRYGHPHAEVLEILEGENVRTVRTDESGAIHYRFTSKGGTFKTVLPYDSARSP</sequence>
<keyword evidence="3 6" id="KW-0812">Transmembrane</keyword>
<evidence type="ECO:0000313" key="9">
    <source>
        <dbReference type="Proteomes" id="UP000287296"/>
    </source>
</evidence>
<dbReference type="InterPro" id="IPR025405">
    <property type="entry name" value="DUF4131"/>
</dbReference>
<keyword evidence="5 6" id="KW-0472">Membrane</keyword>
<dbReference type="PANTHER" id="PTHR30619">
    <property type="entry name" value="DNA INTERNALIZATION/COMPETENCE PROTEIN COMEC/REC2"/>
    <property type="match status" value="1"/>
</dbReference>
<dbReference type="OrthoDB" id="9761531at2"/>
<dbReference type="InterPro" id="IPR036866">
    <property type="entry name" value="RibonucZ/Hydroxyglut_hydro"/>
</dbReference>
<evidence type="ECO:0000256" key="1">
    <source>
        <dbReference type="ARBA" id="ARBA00004651"/>
    </source>
</evidence>
<dbReference type="Pfam" id="PF00753">
    <property type="entry name" value="Lactamase_B"/>
    <property type="match status" value="1"/>
</dbReference>
<evidence type="ECO:0000256" key="5">
    <source>
        <dbReference type="ARBA" id="ARBA00023136"/>
    </source>
</evidence>
<evidence type="ECO:0000313" key="8">
    <source>
        <dbReference type="EMBL" id="RST61505.1"/>
    </source>
</evidence>
<keyword evidence="2" id="KW-1003">Cell membrane</keyword>
<dbReference type="InterPro" id="IPR001279">
    <property type="entry name" value="Metallo-B-lactamas"/>
</dbReference>
<evidence type="ECO:0000256" key="6">
    <source>
        <dbReference type="SAM" id="Phobius"/>
    </source>
</evidence>
<organism evidence="8 9">
    <name type="scientific">Siminovitchia terrae</name>
    <name type="common">Bacillus terrae</name>
    <dbReference type="NCBI Taxonomy" id="1914933"/>
    <lineage>
        <taxon>Bacteria</taxon>
        <taxon>Bacillati</taxon>
        <taxon>Bacillota</taxon>
        <taxon>Bacilli</taxon>
        <taxon>Bacillales</taxon>
        <taxon>Bacillaceae</taxon>
        <taxon>Siminovitchia</taxon>
    </lineage>
</organism>
<dbReference type="GO" id="GO:0005886">
    <property type="term" value="C:plasma membrane"/>
    <property type="evidence" value="ECO:0007669"/>
    <property type="project" value="UniProtKB-SubCell"/>
</dbReference>
<protein>
    <submittedName>
        <fullName evidence="8">DNA internalization-related competence protein ComEC/Rec2</fullName>
    </submittedName>
</protein>
<feature type="transmembrane region" description="Helical" evidence="6">
    <location>
        <begin position="350"/>
        <end position="372"/>
    </location>
</feature>
<dbReference type="CDD" id="cd07731">
    <property type="entry name" value="ComA-like_MBL-fold"/>
    <property type="match status" value="1"/>
</dbReference>
<feature type="transmembrane region" description="Helical" evidence="6">
    <location>
        <begin position="288"/>
        <end position="319"/>
    </location>
</feature>
<feature type="transmembrane region" description="Helical" evidence="6">
    <location>
        <begin position="65"/>
        <end position="84"/>
    </location>
</feature>
<feature type="transmembrane region" description="Helical" evidence="6">
    <location>
        <begin position="326"/>
        <end position="344"/>
    </location>
</feature>
<dbReference type="Pfam" id="PF03772">
    <property type="entry name" value="Competence"/>
    <property type="match status" value="1"/>
</dbReference>
<dbReference type="SMART" id="SM00849">
    <property type="entry name" value="Lactamase_B"/>
    <property type="match status" value="1"/>
</dbReference>
<name>A0A429XDH2_SIMTE</name>
<keyword evidence="4 6" id="KW-1133">Transmembrane helix</keyword>
<reference evidence="8 9" key="1">
    <citation type="submission" date="2018-12" db="EMBL/GenBank/DDBJ databases">
        <authorList>
            <person name="Sun L."/>
            <person name="Chen Z."/>
        </authorList>
    </citation>
    <scope>NUCLEOTIDE SEQUENCE [LARGE SCALE GENOMIC DNA]</scope>
    <source>
        <strain evidence="8 9">LMG 29736</strain>
    </source>
</reference>
<comment type="caution">
    <text evidence="8">The sequence shown here is derived from an EMBL/GenBank/DDBJ whole genome shotgun (WGS) entry which is preliminary data.</text>
</comment>
<dbReference type="InterPro" id="IPR052159">
    <property type="entry name" value="Competence_DNA_uptake"/>
</dbReference>
<dbReference type="InterPro" id="IPR004797">
    <property type="entry name" value="Competence_ComEC/Rec2"/>
</dbReference>
<feature type="transmembrane region" description="Helical" evidence="6">
    <location>
        <begin position="379"/>
        <end position="401"/>
    </location>
</feature>